<dbReference type="EMBL" id="JBBMQS010000005">
    <property type="protein sequence ID" value="MEM5497578.1"/>
    <property type="molecule type" value="Genomic_DNA"/>
</dbReference>
<comment type="caution">
    <text evidence="8">The sequence shown here is derived from an EMBL/GenBank/DDBJ whole genome shotgun (WGS) entry which is preliminary data.</text>
</comment>
<dbReference type="Gene3D" id="2.40.50.1070">
    <property type="match status" value="1"/>
</dbReference>
<evidence type="ECO:0000256" key="2">
    <source>
        <dbReference type="ARBA" id="ARBA00022679"/>
    </source>
</evidence>
<gene>
    <name evidence="5 8" type="primary">trmA</name>
    <name evidence="8" type="ORF">WNY77_09260</name>
</gene>
<name>A0ABU9SUM4_9ALTE</name>
<dbReference type="SUPFAM" id="SSF53335">
    <property type="entry name" value="S-adenosyl-L-methionine-dependent methyltransferases"/>
    <property type="match status" value="1"/>
</dbReference>
<dbReference type="PANTHER" id="PTHR47790:SF2">
    <property type="entry name" value="TRNA_TMRNA (URACIL-C(5))-METHYLTRANSFERASE"/>
    <property type="match status" value="1"/>
</dbReference>
<protein>
    <recommendedName>
        <fullName evidence="5">tRNA/tmRNA (uracil-C(5))-methyltransferase</fullName>
        <ecNumber evidence="5">2.1.1.35</ecNumber>
    </recommendedName>
    <alternativeName>
        <fullName evidence="5">tRNA (uracil(54)-C(5))-methyltransferase</fullName>
    </alternativeName>
    <alternativeName>
        <fullName evidence="5">tRNA(m5U54)-methyltransferase</fullName>
        <shortName evidence="5">RUMT</shortName>
    </alternativeName>
    <alternativeName>
        <fullName evidence="5">tmRNA (uracil(341)-C(5))-methyltransferase</fullName>
    </alternativeName>
</protein>
<keyword evidence="9" id="KW-1185">Reference proteome</keyword>
<accession>A0ABU9SUM4</accession>
<comment type="catalytic activity">
    <reaction evidence="5">
        <text>uridine(341) in tmRNA + S-adenosyl-L-methionine = 5-methyluridine(341) in tmRNA + S-adenosyl-L-homocysteine + H(+)</text>
        <dbReference type="Rhea" id="RHEA:43612"/>
        <dbReference type="Rhea" id="RHEA-COMP:10630"/>
        <dbReference type="Rhea" id="RHEA-COMP:10631"/>
        <dbReference type="ChEBI" id="CHEBI:15378"/>
        <dbReference type="ChEBI" id="CHEBI:57856"/>
        <dbReference type="ChEBI" id="CHEBI:59789"/>
        <dbReference type="ChEBI" id="CHEBI:65315"/>
        <dbReference type="ChEBI" id="CHEBI:74447"/>
    </reaction>
</comment>
<dbReference type="EC" id="2.1.1.35" evidence="5"/>
<evidence type="ECO:0000256" key="5">
    <source>
        <dbReference type="HAMAP-Rule" id="MF_01011"/>
    </source>
</evidence>
<dbReference type="PROSITE" id="PS01230">
    <property type="entry name" value="TRMA_1"/>
    <property type="match status" value="1"/>
</dbReference>
<dbReference type="PROSITE" id="PS01231">
    <property type="entry name" value="TRMA_2"/>
    <property type="match status" value="1"/>
</dbReference>
<keyword evidence="4 5" id="KW-0819">tRNA processing</keyword>
<keyword evidence="2 5" id="KW-0808">Transferase</keyword>
<dbReference type="RefSeq" id="WP_342881546.1">
    <property type="nucleotide sequence ID" value="NZ_JBBMQS010000005.1"/>
</dbReference>
<evidence type="ECO:0000313" key="9">
    <source>
        <dbReference type="Proteomes" id="UP001461163"/>
    </source>
</evidence>
<sequence length="365" mass="41954">MRPTEINPADYEQQLAQKVNSVQQAFKTFSMPALEAFSSAPLNYRMRAEFRMWHDGDNLDHVMFDQSTKQKYAVNQFPPASIVINEVMVKLLALVKKNEVLRRKLFQIDYLSTLTNEILVTLVYHKPLEDEWLKEAKSLRALLRDEYKIDIIGRAKKQKVLLDKDYVLEALPVNGRLYTFKQIENSFTQPNAGVNSKMLEWALDVTQDCQGDLLELYCGAGNFSLPLAQNFRQVLATEISKSSVAAAQDNIRLNNIENVTILRMSSEEFVQALNNERSFRRLEGVNLQDYDCQTVLVDPPRSGLDDDTLDMIKGYQNIVYISCNPETLKNNLAVLSETHNVVRFALFDQFPYTHHVESGVYLQKR</sequence>
<comment type="function">
    <text evidence="5">Dual-specificity methyltransferase that catalyzes the formation of 5-methyluridine at position 54 (m5U54) in all tRNAs, and that of position 341 (m5U341) in tmRNA (transfer-mRNA).</text>
</comment>
<keyword evidence="3 5" id="KW-0949">S-adenosyl-L-methionine</keyword>
<reference evidence="8 9" key="1">
    <citation type="submission" date="2024-03" db="EMBL/GenBank/DDBJ databases">
        <title>Community enrichment and isolation of bacterial strains for fucoidan degradation.</title>
        <authorList>
            <person name="Sichert A."/>
        </authorList>
    </citation>
    <scope>NUCLEOTIDE SEQUENCE [LARGE SCALE GENOMIC DNA]</scope>
    <source>
        <strain evidence="8 9">AS12</strain>
    </source>
</reference>
<feature type="binding site" evidence="5 6">
    <location>
        <position position="298"/>
    </location>
    <ligand>
        <name>S-adenosyl-L-methionine</name>
        <dbReference type="ChEBI" id="CHEBI:59789"/>
    </ligand>
</feature>
<evidence type="ECO:0000256" key="4">
    <source>
        <dbReference type="ARBA" id="ARBA00022694"/>
    </source>
</evidence>
<dbReference type="GO" id="GO:0032259">
    <property type="term" value="P:methylation"/>
    <property type="evidence" value="ECO:0007669"/>
    <property type="project" value="UniProtKB-KW"/>
</dbReference>
<dbReference type="InterPro" id="IPR029063">
    <property type="entry name" value="SAM-dependent_MTases_sf"/>
</dbReference>
<evidence type="ECO:0000313" key="8">
    <source>
        <dbReference type="EMBL" id="MEM5497578.1"/>
    </source>
</evidence>
<feature type="binding site" evidence="5 6">
    <location>
        <position position="238"/>
    </location>
    <ligand>
        <name>S-adenosyl-L-methionine</name>
        <dbReference type="ChEBI" id="CHEBI:59789"/>
    </ligand>
</feature>
<proteinExistence type="inferred from homology"/>
<feature type="active site" description="Proton acceptor" evidence="5">
    <location>
        <position position="357"/>
    </location>
</feature>
<dbReference type="InterPro" id="IPR010280">
    <property type="entry name" value="U5_MeTrfase_fam"/>
</dbReference>
<comment type="similarity">
    <text evidence="5">Belongs to the class I-like SAM-binding methyltransferase superfamily. RNA M5U methyltransferase family. TrmA subfamily.</text>
</comment>
<feature type="binding site" evidence="5 6">
    <location>
        <position position="217"/>
    </location>
    <ligand>
        <name>S-adenosyl-L-methionine</name>
        <dbReference type="ChEBI" id="CHEBI:59789"/>
    </ligand>
</feature>
<dbReference type="PROSITE" id="PS51687">
    <property type="entry name" value="SAM_MT_RNA_M5U"/>
    <property type="match status" value="1"/>
</dbReference>
<dbReference type="NCBIfam" id="TIGR02143">
    <property type="entry name" value="trmA_only"/>
    <property type="match status" value="1"/>
</dbReference>
<feature type="active site" evidence="7">
    <location>
        <position position="323"/>
    </location>
</feature>
<dbReference type="PANTHER" id="PTHR47790">
    <property type="entry name" value="TRNA/TMRNA (URACIL-C(5))-METHYLTRANSFERASE"/>
    <property type="match status" value="1"/>
</dbReference>
<dbReference type="Gene3D" id="3.40.50.150">
    <property type="entry name" value="Vaccinia Virus protein VP39"/>
    <property type="match status" value="1"/>
</dbReference>
<feature type="binding site" evidence="5 6">
    <location>
        <position position="189"/>
    </location>
    <ligand>
        <name>S-adenosyl-L-methionine</name>
        <dbReference type="ChEBI" id="CHEBI:59789"/>
    </ligand>
</feature>
<evidence type="ECO:0000256" key="3">
    <source>
        <dbReference type="ARBA" id="ARBA00022691"/>
    </source>
</evidence>
<dbReference type="InterPro" id="IPR011869">
    <property type="entry name" value="TrmA_MeTrfase"/>
</dbReference>
<evidence type="ECO:0000256" key="7">
    <source>
        <dbReference type="PROSITE-ProRule" id="PRU10015"/>
    </source>
</evidence>
<dbReference type="GO" id="GO:0030697">
    <property type="term" value="F:tRNA (uracil(54)-C5)-methyltransferase activity, S-adenosyl methionine-dependent"/>
    <property type="evidence" value="ECO:0007669"/>
    <property type="project" value="UniProtKB-EC"/>
</dbReference>
<dbReference type="HAMAP" id="MF_01011">
    <property type="entry name" value="RNA_methyltr_TrmA"/>
    <property type="match status" value="1"/>
</dbReference>
<evidence type="ECO:0000256" key="1">
    <source>
        <dbReference type="ARBA" id="ARBA00022603"/>
    </source>
</evidence>
<feature type="active site" description="Nucleophile" evidence="5 6">
    <location>
        <position position="323"/>
    </location>
</feature>
<feature type="binding site" evidence="5">
    <location>
        <position position="222"/>
    </location>
    <ligand>
        <name>S-adenosyl-L-methionine</name>
        <dbReference type="ChEBI" id="CHEBI:59789"/>
    </ligand>
</feature>
<dbReference type="Pfam" id="PF05958">
    <property type="entry name" value="tRNA_U5-meth_tr"/>
    <property type="match status" value="1"/>
</dbReference>
<dbReference type="Proteomes" id="UP001461163">
    <property type="component" value="Unassembled WGS sequence"/>
</dbReference>
<organism evidence="8 9">
    <name type="scientific">Paraglaciecola mesophila</name>
    <dbReference type="NCBI Taxonomy" id="197222"/>
    <lineage>
        <taxon>Bacteria</taxon>
        <taxon>Pseudomonadati</taxon>
        <taxon>Pseudomonadota</taxon>
        <taxon>Gammaproteobacteria</taxon>
        <taxon>Alteromonadales</taxon>
        <taxon>Alteromonadaceae</taxon>
        <taxon>Paraglaciecola</taxon>
    </lineage>
</organism>
<dbReference type="InterPro" id="IPR030391">
    <property type="entry name" value="MeTrfase_TrmA_CS"/>
</dbReference>
<dbReference type="CDD" id="cd02440">
    <property type="entry name" value="AdoMet_MTases"/>
    <property type="match status" value="1"/>
</dbReference>
<dbReference type="InterPro" id="IPR030390">
    <property type="entry name" value="MeTrfase_TrmA_AS"/>
</dbReference>
<evidence type="ECO:0000256" key="6">
    <source>
        <dbReference type="PROSITE-ProRule" id="PRU01024"/>
    </source>
</evidence>
<comment type="catalytic activity">
    <reaction evidence="5">
        <text>uridine(54) in tRNA + S-adenosyl-L-methionine = 5-methyluridine(54) in tRNA + S-adenosyl-L-homocysteine + H(+)</text>
        <dbReference type="Rhea" id="RHEA:42712"/>
        <dbReference type="Rhea" id="RHEA-COMP:10167"/>
        <dbReference type="Rhea" id="RHEA-COMP:10193"/>
        <dbReference type="ChEBI" id="CHEBI:15378"/>
        <dbReference type="ChEBI" id="CHEBI:57856"/>
        <dbReference type="ChEBI" id="CHEBI:59789"/>
        <dbReference type="ChEBI" id="CHEBI:65315"/>
        <dbReference type="ChEBI" id="CHEBI:74447"/>
        <dbReference type="EC" id="2.1.1.35"/>
    </reaction>
</comment>
<keyword evidence="1 5" id="KW-0489">Methyltransferase</keyword>